<evidence type="ECO:0000259" key="14">
    <source>
        <dbReference type="PROSITE" id="PS52004"/>
    </source>
</evidence>
<dbReference type="InterPro" id="IPR014031">
    <property type="entry name" value="Ketoacyl_synth_C"/>
</dbReference>
<evidence type="ECO:0000313" key="16">
    <source>
        <dbReference type="Proteomes" id="UP001484179"/>
    </source>
</evidence>
<evidence type="ECO:0000256" key="11">
    <source>
        <dbReference type="ARBA" id="ARBA00039445"/>
    </source>
</evidence>
<evidence type="ECO:0000256" key="3">
    <source>
        <dbReference type="ARBA" id="ARBA00022458"/>
    </source>
</evidence>
<dbReference type="Gene3D" id="3.40.47.10">
    <property type="match status" value="1"/>
</dbReference>
<keyword evidence="3" id="KW-0536">Nodulation</keyword>
<feature type="domain" description="Ketosynthase family 3 (KS3)" evidence="14">
    <location>
        <begin position="2"/>
        <end position="403"/>
    </location>
</feature>
<evidence type="ECO:0000256" key="13">
    <source>
        <dbReference type="RuleBase" id="RU003694"/>
    </source>
</evidence>
<keyword evidence="4" id="KW-1003">Cell membrane</keyword>
<dbReference type="InterPro" id="IPR020841">
    <property type="entry name" value="PKS_Beta-ketoAc_synthase_dom"/>
</dbReference>
<dbReference type="PANTHER" id="PTHR11712:SF352">
    <property type="entry name" value="3-OXOACYL-[ACYL-CARRIER-PROTEIN] SYNTHASE"/>
    <property type="match status" value="1"/>
</dbReference>
<dbReference type="SMART" id="SM00825">
    <property type="entry name" value="PKS_KS"/>
    <property type="match status" value="1"/>
</dbReference>
<evidence type="ECO:0000256" key="7">
    <source>
        <dbReference type="ARBA" id="ARBA00022692"/>
    </source>
</evidence>
<evidence type="ECO:0000256" key="2">
    <source>
        <dbReference type="ARBA" id="ARBA00008467"/>
    </source>
</evidence>
<dbReference type="CDD" id="cd00834">
    <property type="entry name" value="KAS_I_II"/>
    <property type="match status" value="1"/>
</dbReference>
<keyword evidence="6 13" id="KW-0808">Transferase</keyword>
<dbReference type="SUPFAM" id="SSF53901">
    <property type="entry name" value="Thiolase-like"/>
    <property type="match status" value="2"/>
</dbReference>
<dbReference type="Proteomes" id="UP001484179">
    <property type="component" value="Chromosome 2"/>
</dbReference>
<accession>A0ABZ3BN66</accession>
<evidence type="ECO:0000256" key="5">
    <source>
        <dbReference type="ARBA" id="ARBA00022519"/>
    </source>
</evidence>
<evidence type="ECO:0000313" key="15">
    <source>
        <dbReference type="EMBL" id="WZW56688.1"/>
    </source>
</evidence>
<gene>
    <name evidence="15" type="ORF">WN985_29775</name>
</gene>
<comment type="similarity">
    <text evidence="2 13">Belongs to the thiolase-like superfamily. Beta-ketoacyl-ACP synthases family.</text>
</comment>
<comment type="function">
    <text evidence="10">Proposed to synthesize NOD factor fatty acyl chain. Involved in the synthesis of a highly unsaturated fatty acid moiety, which forms part of a lipo-oligosaccharide that is responsible for host specificity.</text>
</comment>
<keyword evidence="7" id="KW-0812">Transmembrane</keyword>
<keyword evidence="15" id="KW-0012">Acyltransferase</keyword>
<evidence type="ECO:0000256" key="9">
    <source>
        <dbReference type="ARBA" id="ARBA00023136"/>
    </source>
</evidence>
<evidence type="ECO:0000256" key="1">
    <source>
        <dbReference type="ARBA" id="ARBA00004533"/>
    </source>
</evidence>
<dbReference type="PANTHER" id="PTHR11712">
    <property type="entry name" value="POLYKETIDE SYNTHASE-RELATED"/>
    <property type="match status" value="1"/>
</dbReference>
<reference evidence="15 16" key="1">
    <citation type="submission" date="2024-04" db="EMBL/GenBank/DDBJ databases">
        <title>Biological Control Activity of Plant Growth Promoting Rhizobacteria Burkholderia pyrrocinia BX1 against Tobacco black shank Introduction Tobacco black shank (TBS) caused by the oomycete Phytophthora. nicotianae (P. nicotianae) has become a destructive soil.</title>
        <authorList>
            <person name="Liu X."/>
            <person name="Shu C."/>
        </authorList>
    </citation>
    <scope>NUCLEOTIDE SEQUENCE [LARGE SCALE GENOMIC DNA]</scope>
    <source>
        <strain evidence="15 16">BX1</strain>
    </source>
</reference>
<keyword evidence="5" id="KW-0997">Cell inner membrane</keyword>
<keyword evidence="8" id="KW-1133">Transmembrane helix</keyword>
<proteinExistence type="inferred from homology"/>
<evidence type="ECO:0000256" key="8">
    <source>
        <dbReference type="ARBA" id="ARBA00022989"/>
    </source>
</evidence>
<keyword evidence="16" id="KW-1185">Reference proteome</keyword>
<dbReference type="InterPro" id="IPR014030">
    <property type="entry name" value="Ketoacyl_synth_N"/>
</dbReference>
<sequence length="404" mass="42345">MRRRVVISGIGLVGPLGLTSGSFFRALVGGVNGIRRHPDQSIQRHVGYVDLDLSENFSQTQRRTLDRVTLLAMYAASEAIEMARLGNGDVSRDCGVFVGTGIGGVISLAEGIGSFHGVGSRNAILTVPAAMPHACAANVAMMMGATAEAQTYSSACSAGAVAIGEAYRRIRDGYQDIALCGGSEALITPPILEAWAQLRVLCVEPENDPTTGCRPFSASRSGFALAEGAGMLVLEDREHAIGRGVAPIAEVVGYGVSNDATHLTRPDPAGQTLAVERAIKDAGIDACAIGYVNAHGSGTRIGDLIETRVLKSVFGKHQDRVAVSGTKSAHGHLIGAAGAVEFAICALALRNQVLPPTLHFDGDDPYCDLDYVSNRYRMVDGLQYAMSNSFGMGGNNVVLIATRC</sequence>
<dbReference type="RefSeq" id="WP_342310544.1">
    <property type="nucleotide sequence ID" value="NZ_CP150850.1"/>
</dbReference>
<evidence type="ECO:0000256" key="4">
    <source>
        <dbReference type="ARBA" id="ARBA00022475"/>
    </source>
</evidence>
<dbReference type="InterPro" id="IPR016039">
    <property type="entry name" value="Thiolase-like"/>
</dbReference>
<dbReference type="EMBL" id="CP150850">
    <property type="protein sequence ID" value="WZW56688.1"/>
    <property type="molecule type" value="Genomic_DNA"/>
</dbReference>
<protein>
    <recommendedName>
        <fullName evidence="11">Nodulation protein E</fullName>
    </recommendedName>
    <alternativeName>
        <fullName evidence="12">Host-specificity of nodulation protein B</fullName>
    </alternativeName>
</protein>
<keyword evidence="9" id="KW-0472">Membrane</keyword>
<dbReference type="GO" id="GO:0016746">
    <property type="term" value="F:acyltransferase activity"/>
    <property type="evidence" value="ECO:0007669"/>
    <property type="project" value="UniProtKB-KW"/>
</dbReference>
<name>A0ABZ3BN66_BURPY</name>
<dbReference type="Pfam" id="PF00109">
    <property type="entry name" value="ketoacyl-synt"/>
    <property type="match status" value="1"/>
</dbReference>
<evidence type="ECO:0000256" key="10">
    <source>
        <dbReference type="ARBA" id="ARBA00037576"/>
    </source>
</evidence>
<comment type="subcellular location">
    <subcellularLocation>
        <location evidence="1">Cell inner membrane</location>
    </subcellularLocation>
</comment>
<evidence type="ECO:0000256" key="12">
    <source>
        <dbReference type="ARBA" id="ARBA00041756"/>
    </source>
</evidence>
<dbReference type="InterPro" id="IPR000794">
    <property type="entry name" value="Beta-ketoacyl_synthase"/>
</dbReference>
<dbReference type="Pfam" id="PF02801">
    <property type="entry name" value="Ketoacyl-synt_C"/>
    <property type="match status" value="1"/>
</dbReference>
<evidence type="ECO:0000256" key="6">
    <source>
        <dbReference type="ARBA" id="ARBA00022679"/>
    </source>
</evidence>
<organism evidence="15 16">
    <name type="scientific">Burkholderia pyrrocinia</name>
    <name type="common">Pseudomonas pyrrocinia</name>
    <dbReference type="NCBI Taxonomy" id="60550"/>
    <lineage>
        <taxon>Bacteria</taxon>
        <taxon>Pseudomonadati</taxon>
        <taxon>Pseudomonadota</taxon>
        <taxon>Betaproteobacteria</taxon>
        <taxon>Burkholderiales</taxon>
        <taxon>Burkholderiaceae</taxon>
        <taxon>Burkholderia</taxon>
        <taxon>Burkholderia cepacia complex</taxon>
    </lineage>
</organism>
<dbReference type="PROSITE" id="PS52004">
    <property type="entry name" value="KS3_2"/>
    <property type="match status" value="1"/>
</dbReference>